<dbReference type="AlphaFoldDB" id="A0A166CVG7"/>
<evidence type="ECO:0000313" key="7">
    <source>
        <dbReference type="EMBL" id="KZX14904.1"/>
    </source>
</evidence>
<protein>
    <recommendedName>
        <fullName evidence="6">NfeD-like C-terminal domain-containing protein</fullName>
    </recommendedName>
</protein>
<dbReference type="InterPro" id="IPR002810">
    <property type="entry name" value="NfeD-like_C"/>
</dbReference>
<evidence type="ECO:0000256" key="2">
    <source>
        <dbReference type="ARBA" id="ARBA00022692"/>
    </source>
</evidence>
<dbReference type="RefSeq" id="WP_067260390.1">
    <property type="nucleotide sequence ID" value="NZ_LWMW01000141.1"/>
</dbReference>
<accession>A0A166CVG7</accession>
<keyword evidence="2 5" id="KW-0812">Transmembrane</keyword>
<evidence type="ECO:0000256" key="3">
    <source>
        <dbReference type="ARBA" id="ARBA00022989"/>
    </source>
</evidence>
<dbReference type="InterPro" id="IPR012340">
    <property type="entry name" value="NA-bd_OB-fold"/>
</dbReference>
<dbReference type="GO" id="GO:0005886">
    <property type="term" value="C:plasma membrane"/>
    <property type="evidence" value="ECO:0007669"/>
    <property type="project" value="TreeGrafter"/>
</dbReference>
<gene>
    <name evidence="7" type="ORF">MBCUT_18570</name>
</gene>
<evidence type="ECO:0000259" key="6">
    <source>
        <dbReference type="Pfam" id="PF01957"/>
    </source>
</evidence>
<evidence type="ECO:0000256" key="5">
    <source>
        <dbReference type="SAM" id="Phobius"/>
    </source>
</evidence>
<sequence length="140" mass="15282">MFSLEFWLVIAVIFILGELLTSTFFLISIGVGAGLAGLTNYLGFDPLTQLIVFIIVSIIVIIASRPIANHLTKNSPSKKSNSDRLIGEDAIVIEEIKIDSMGMVKLLGDTWKAIADENIPVGETVIVEKIDGVKLRVKKK</sequence>
<organism evidence="7 8">
    <name type="scientific">Methanobrevibacter cuticularis</name>
    <dbReference type="NCBI Taxonomy" id="47311"/>
    <lineage>
        <taxon>Archaea</taxon>
        <taxon>Methanobacteriati</taxon>
        <taxon>Methanobacteriota</taxon>
        <taxon>Methanomada group</taxon>
        <taxon>Methanobacteria</taxon>
        <taxon>Methanobacteriales</taxon>
        <taxon>Methanobacteriaceae</taxon>
        <taxon>Methanobrevibacter</taxon>
    </lineage>
</organism>
<evidence type="ECO:0000256" key="1">
    <source>
        <dbReference type="ARBA" id="ARBA00004141"/>
    </source>
</evidence>
<keyword evidence="4 5" id="KW-0472">Membrane</keyword>
<comment type="subcellular location">
    <subcellularLocation>
        <location evidence="1">Membrane</location>
        <topology evidence="1">Multi-pass membrane protein</topology>
    </subcellularLocation>
</comment>
<keyword evidence="3 5" id="KW-1133">Transmembrane helix</keyword>
<keyword evidence="8" id="KW-1185">Reference proteome</keyword>
<proteinExistence type="predicted"/>
<dbReference type="PANTHER" id="PTHR33507:SF3">
    <property type="entry name" value="INNER MEMBRANE PROTEIN YBBJ"/>
    <property type="match status" value="1"/>
</dbReference>
<dbReference type="OrthoDB" id="29132at2157"/>
<reference evidence="7 8" key="1">
    <citation type="submission" date="2016-04" db="EMBL/GenBank/DDBJ databases">
        <title>Genome sequence of Methanobrevibacter cuticularis DSM 11139.</title>
        <authorList>
            <person name="Poehlein A."/>
            <person name="Seedorf H."/>
            <person name="Daniel R."/>
        </authorList>
    </citation>
    <scope>NUCLEOTIDE SEQUENCE [LARGE SCALE GENOMIC DNA]</scope>
    <source>
        <strain evidence="7 8">DSM 11139</strain>
    </source>
</reference>
<feature type="transmembrane region" description="Helical" evidence="5">
    <location>
        <begin position="47"/>
        <end position="68"/>
    </location>
</feature>
<dbReference type="STRING" id="47311.MBCUT_18570"/>
<dbReference type="InterPro" id="IPR052165">
    <property type="entry name" value="Membrane_assoc_protease"/>
</dbReference>
<dbReference type="Pfam" id="PF01957">
    <property type="entry name" value="NfeD"/>
    <property type="match status" value="1"/>
</dbReference>
<dbReference type="Proteomes" id="UP000077275">
    <property type="component" value="Unassembled WGS sequence"/>
</dbReference>
<feature type="domain" description="NfeD-like C-terminal" evidence="6">
    <location>
        <begin position="83"/>
        <end position="139"/>
    </location>
</feature>
<dbReference type="PANTHER" id="PTHR33507">
    <property type="entry name" value="INNER MEMBRANE PROTEIN YBBJ"/>
    <property type="match status" value="1"/>
</dbReference>
<name>A0A166CVG7_9EURY</name>
<feature type="transmembrane region" description="Helical" evidence="5">
    <location>
        <begin position="7"/>
        <end position="35"/>
    </location>
</feature>
<dbReference type="Gene3D" id="2.40.50.140">
    <property type="entry name" value="Nucleic acid-binding proteins"/>
    <property type="match status" value="1"/>
</dbReference>
<comment type="caution">
    <text evidence="7">The sequence shown here is derived from an EMBL/GenBank/DDBJ whole genome shotgun (WGS) entry which is preliminary data.</text>
</comment>
<dbReference type="SUPFAM" id="SSF141322">
    <property type="entry name" value="NfeD domain-like"/>
    <property type="match status" value="1"/>
</dbReference>
<dbReference type="EMBL" id="LWMW01000141">
    <property type="protein sequence ID" value="KZX14904.1"/>
    <property type="molecule type" value="Genomic_DNA"/>
</dbReference>
<dbReference type="PATRIC" id="fig|47311.3.peg.2020"/>
<evidence type="ECO:0000313" key="8">
    <source>
        <dbReference type="Proteomes" id="UP000077275"/>
    </source>
</evidence>
<evidence type="ECO:0000256" key="4">
    <source>
        <dbReference type="ARBA" id="ARBA00023136"/>
    </source>
</evidence>